<feature type="compositionally biased region" description="Acidic residues" evidence="1">
    <location>
        <begin position="12"/>
        <end position="23"/>
    </location>
</feature>
<reference evidence="2 3" key="1">
    <citation type="submission" date="2024-07" db="EMBL/GenBank/DDBJ databases">
        <title>Section-level genome sequencing and comparative genomics of Aspergillus sections Usti and Cavernicolus.</title>
        <authorList>
            <consortium name="Lawrence Berkeley National Laboratory"/>
            <person name="Nybo J.L."/>
            <person name="Vesth T.C."/>
            <person name="Theobald S."/>
            <person name="Frisvad J.C."/>
            <person name="Larsen T.O."/>
            <person name="Kjaerboelling I."/>
            <person name="Rothschild-Mancinelli K."/>
            <person name="Lyhne E.K."/>
            <person name="Kogle M.E."/>
            <person name="Barry K."/>
            <person name="Clum A."/>
            <person name="Na H."/>
            <person name="Ledsgaard L."/>
            <person name="Lin J."/>
            <person name="Lipzen A."/>
            <person name="Kuo A."/>
            <person name="Riley R."/>
            <person name="Mondo S."/>
            <person name="Labutti K."/>
            <person name="Haridas S."/>
            <person name="Pangalinan J."/>
            <person name="Salamov A.A."/>
            <person name="Simmons B.A."/>
            <person name="Magnuson J.K."/>
            <person name="Chen J."/>
            <person name="Drula E."/>
            <person name="Henrissat B."/>
            <person name="Wiebenga A."/>
            <person name="Lubbers R.J."/>
            <person name="Gomes A.C."/>
            <person name="Makela M.R."/>
            <person name="Stajich J."/>
            <person name="Grigoriev I.V."/>
            <person name="Mortensen U.H."/>
            <person name="De Vries R.P."/>
            <person name="Baker S.E."/>
            <person name="Andersen M.R."/>
        </authorList>
    </citation>
    <scope>NUCLEOTIDE SEQUENCE [LARGE SCALE GENOMIC DNA]</scope>
    <source>
        <strain evidence="2 3">CBS 209.92</strain>
    </source>
</reference>
<proteinExistence type="predicted"/>
<comment type="caution">
    <text evidence="2">The sequence shown here is derived from an EMBL/GenBank/DDBJ whole genome shotgun (WGS) entry which is preliminary data.</text>
</comment>
<evidence type="ECO:0000313" key="3">
    <source>
        <dbReference type="Proteomes" id="UP001610563"/>
    </source>
</evidence>
<organism evidence="2 3">
    <name type="scientific">Aspergillus keveii</name>
    <dbReference type="NCBI Taxonomy" id="714993"/>
    <lineage>
        <taxon>Eukaryota</taxon>
        <taxon>Fungi</taxon>
        <taxon>Dikarya</taxon>
        <taxon>Ascomycota</taxon>
        <taxon>Pezizomycotina</taxon>
        <taxon>Eurotiomycetes</taxon>
        <taxon>Eurotiomycetidae</taxon>
        <taxon>Eurotiales</taxon>
        <taxon>Aspergillaceae</taxon>
        <taxon>Aspergillus</taxon>
        <taxon>Aspergillus subgen. Nidulantes</taxon>
    </lineage>
</organism>
<dbReference type="Proteomes" id="UP001610563">
    <property type="component" value="Unassembled WGS sequence"/>
</dbReference>
<protein>
    <submittedName>
        <fullName evidence="2">Uncharacterized protein</fullName>
    </submittedName>
</protein>
<dbReference type="EMBL" id="JBFTWV010000244">
    <property type="protein sequence ID" value="KAL2783346.1"/>
    <property type="molecule type" value="Genomic_DNA"/>
</dbReference>
<feature type="region of interest" description="Disordered" evidence="1">
    <location>
        <begin position="85"/>
        <end position="153"/>
    </location>
</feature>
<accession>A0ABR4FJB7</accession>
<evidence type="ECO:0000256" key="1">
    <source>
        <dbReference type="SAM" id="MobiDB-lite"/>
    </source>
</evidence>
<name>A0ABR4FJB7_9EURO</name>
<evidence type="ECO:0000313" key="2">
    <source>
        <dbReference type="EMBL" id="KAL2783346.1"/>
    </source>
</evidence>
<keyword evidence="3" id="KW-1185">Reference proteome</keyword>
<feature type="compositionally biased region" description="Pro residues" evidence="1">
    <location>
        <begin position="28"/>
        <end position="38"/>
    </location>
</feature>
<feature type="region of interest" description="Disordered" evidence="1">
    <location>
        <begin position="1"/>
        <end position="58"/>
    </location>
</feature>
<feature type="compositionally biased region" description="Pro residues" evidence="1">
    <location>
        <begin position="88"/>
        <end position="102"/>
    </location>
</feature>
<gene>
    <name evidence="2" type="ORF">BJX66DRAFT_131915</name>
</gene>
<sequence>MEEYGHRLLALAEEEEEEVEVEDTTVPGPAPATTPPRQAPRTVPWKKKQKLTASQVVVPPPARALARLAPRPPLPSPALAAVVALPPHTGPVPEPPPRPPRGQAPGAAGPGYPRPLHRAAGPPLKGGPLREYPGGLPRGAWGGRRAPDLLGPV</sequence>